<dbReference type="Gene3D" id="1.20.1070.10">
    <property type="entry name" value="Rhodopsin 7-helix transmembrane proteins"/>
    <property type="match status" value="1"/>
</dbReference>
<feature type="transmembrane region" description="Helical" evidence="6">
    <location>
        <begin position="190"/>
        <end position="216"/>
    </location>
</feature>
<name>A0A7E5A1M2_PANRE</name>
<dbReference type="Proteomes" id="UP000492821">
    <property type="component" value="Unassembled WGS sequence"/>
</dbReference>
<evidence type="ECO:0000256" key="2">
    <source>
        <dbReference type="ARBA" id="ARBA00009166"/>
    </source>
</evidence>
<dbReference type="Pfam" id="PF10317">
    <property type="entry name" value="7TM_GPCR_Srd"/>
    <property type="match status" value="1"/>
</dbReference>
<protein>
    <submittedName>
        <fullName evidence="8">G_PROTEIN_RECEP_F1_2 domain-containing protein</fullName>
    </submittedName>
</protein>
<proteinExistence type="inferred from homology"/>
<dbReference type="WBParaSite" id="Pan_g924.t1">
    <property type="protein sequence ID" value="Pan_g924.t1"/>
    <property type="gene ID" value="Pan_g924"/>
</dbReference>
<evidence type="ECO:0000256" key="1">
    <source>
        <dbReference type="ARBA" id="ARBA00004141"/>
    </source>
</evidence>
<reference evidence="7" key="1">
    <citation type="journal article" date="2013" name="Genetics">
        <title>The draft genome and transcriptome of Panagrellus redivivus are shaped by the harsh demands of a free-living lifestyle.</title>
        <authorList>
            <person name="Srinivasan J."/>
            <person name="Dillman A.R."/>
            <person name="Macchietto M.G."/>
            <person name="Heikkinen L."/>
            <person name="Lakso M."/>
            <person name="Fracchia K.M."/>
            <person name="Antoshechkin I."/>
            <person name="Mortazavi A."/>
            <person name="Wong G."/>
            <person name="Sternberg P.W."/>
        </authorList>
    </citation>
    <scope>NUCLEOTIDE SEQUENCE [LARGE SCALE GENOMIC DNA]</scope>
    <source>
        <strain evidence="7">MT8872</strain>
    </source>
</reference>
<evidence type="ECO:0000256" key="3">
    <source>
        <dbReference type="ARBA" id="ARBA00022692"/>
    </source>
</evidence>
<organism evidence="7 8">
    <name type="scientific">Panagrellus redivivus</name>
    <name type="common">Microworm</name>
    <dbReference type="NCBI Taxonomy" id="6233"/>
    <lineage>
        <taxon>Eukaryota</taxon>
        <taxon>Metazoa</taxon>
        <taxon>Ecdysozoa</taxon>
        <taxon>Nematoda</taxon>
        <taxon>Chromadorea</taxon>
        <taxon>Rhabditida</taxon>
        <taxon>Tylenchina</taxon>
        <taxon>Panagrolaimomorpha</taxon>
        <taxon>Panagrolaimoidea</taxon>
        <taxon>Panagrolaimidae</taxon>
        <taxon>Panagrellus</taxon>
    </lineage>
</organism>
<accession>A0A7E5A1M2</accession>
<dbReference type="GO" id="GO:0016020">
    <property type="term" value="C:membrane"/>
    <property type="evidence" value="ECO:0007669"/>
    <property type="project" value="UniProtKB-SubCell"/>
</dbReference>
<sequence length="342" mass="39256">MWWMLVTYELTAYVTCFLSIILNGYLFYLICKHTSIAMKPYSKILLQTVITDVVTSLAFTFVQMKIESVQNIIFSRGGPLWFGSTHPLKCFTVPAAGTVAIVCYWSTPLQSLYRYFLVCRKTVLSVYKTIAIQSGVIIISIAVSTYFYLAFQPISDNIEKFQVLDSLPIWANETDNPSNFCFAYINTTNVTLYCIFMITVINLGFVVLILSFWRVYKYLEASRSIMSTKTRRIHLEFSRRTLYQTILPGISAILIVVIVVCVQFLPSYEGGLYVFLFTPYYFNSVLNPLITISCVHHYRYTTECILWRKKIVVSSENTTVKNIQGAQSESKRASLPVFAMRH</sequence>
<evidence type="ECO:0000256" key="4">
    <source>
        <dbReference type="ARBA" id="ARBA00022989"/>
    </source>
</evidence>
<evidence type="ECO:0000313" key="7">
    <source>
        <dbReference type="Proteomes" id="UP000492821"/>
    </source>
</evidence>
<evidence type="ECO:0000256" key="5">
    <source>
        <dbReference type="ARBA" id="ARBA00023136"/>
    </source>
</evidence>
<dbReference type="InterPro" id="IPR050920">
    <property type="entry name" value="Nematode_rcpt-like_delta"/>
</dbReference>
<feature type="transmembrane region" description="Helical" evidence="6">
    <location>
        <begin position="12"/>
        <end position="31"/>
    </location>
</feature>
<reference evidence="8" key="2">
    <citation type="submission" date="2020-10" db="UniProtKB">
        <authorList>
            <consortium name="WormBaseParasite"/>
        </authorList>
    </citation>
    <scope>IDENTIFICATION</scope>
</reference>
<dbReference type="AlphaFoldDB" id="A0A7E5A1M2"/>
<comment type="similarity">
    <text evidence="2">Belongs to the nematode receptor-like protein srd family.</text>
</comment>
<dbReference type="PANTHER" id="PTHR22945">
    <property type="entry name" value="SERPENTINE RECEPTOR, CLASS D DELTA"/>
    <property type="match status" value="1"/>
</dbReference>
<feature type="transmembrane region" description="Helical" evidence="6">
    <location>
        <begin position="126"/>
        <end position="149"/>
    </location>
</feature>
<dbReference type="SUPFAM" id="SSF81321">
    <property type="entry name" value="Family A G protein-coupled receptor-like"/>
    <property type="match status" value="1"/>
</dbReference>
<keyword evidence="5 6" id="KW-0472">Membrane</keyword>
<evidence type="ECO:0000313" key="8">
    <source>
        <dbReference type="WBParaSite" id="Pan_g924.t1"/>
    </source>
</evidence>
<comment type="subcellular location">
    <subcellularLocation>
        <location evidence="1">Membrane</location>
        <topology evidence="1">Multi-pass membrane protein</topology>
    </subcellularLocation>
</comment>
<keyword evidence="4 6" id="KW-1133">Transmembrane helix</keyword>
<dbReference type="PANTHER" id="PTHR22945:SF40">
    <property type="entry name" value="SERPENTINE RECEPTOR, CLASS D (DELTA)-RELATED"/>
    <property type="match status" value="1"/>
</dbReference>
<feature type="transmembrane region" description="Helical" evidence="6">
    <location>
        <begin position="43"/>
        <end position="66"/>
    </location>
</feature>
<keyword evidence="7" id="KW-1185">Reference proteome</keyword>
<dbReference type="InterPro" id="IPR019421">
    <property type="entry name" value="7TM_GPCR_serpentine_rcpt_Srd"/>
</dbReference>
<keyword evidence="3 6" id="KW-0812">Transmembrane</keyword>
<feature type="transmembrane region" description="Helical" evidence="6">
    <location>
        <begin position="241"/>
        <end position="265"/>
    </location>
</feature>
<evidence type="ECO:0000256" key="6">
    <source>
        <dbReference type="SAM" id="Phobius"/>
    </source>
</evidence>
<feature type="transmembrane region" description="Helical" evidence="6">
    <location>
        <begin position="271"/>
        <end position="290"/>
    </location>
</feature>